<evidence type="ECO:0000313" key="4">
    <source>
        <dbReference type="Proteomes" id="UP000632273"/>
    </source>
</evidence>
<proteinExistence type="predicted"/>
<reference evidence="4" key="1">
    <citation type="journal article" date="2019" name="Int. J. Syst. Evol. Microbiol.">
        <title>The Global Catalogue of Microorganisms (GCM) 10K type strain sequencing project: providing services to taxonomists for standard genome sequencing and annotation.</title>
        <authorList>
            <consortium name="The Broad Institute Genomics Platform"/>
            <consortium name="The Broad Institute Genome Sequencing Center for Infectious Disease"/>
            <person name="Wu L."/>
            <person name="Ma J."/>
        </authorList>
    </citation>
    <scope>NUCLEOTIDE SEQUENCE [LARGE SCALE GENOMIC DNA]</scope>
    <source>
        <strain evidence="4">CGMCC 1.15197</strain>
    </source>
</reference>
<evidence type="ECO:0008006" key="5">
    <source>
        <dbReference type="Google" id="ProtNLM"/>
    </source>
</evidence>
<evidence type="ECO:0000313" key="3">
    <source>
        <dbReference type="EMBL" id="GGF27407.1"/>
    </source>
</evidence>
<sequence length="125" mass="14331">MIDDRVVVDKAREGIAFTEFQRLAALLELTIPEQAGLLSVTERTMARRIAEHSTLNTLESERLVLLQKLAEHGVDVFEEQGKFNRWLRRPLRVLDDRSPLAYLDMTTGFVVVDQLLGRLEYGVYS</sequence>
<feature type="domain" description="Antitoxin Xre-like helix-turn-helix" evidence="2">
    <location>
        <begin position="8"/>
        <end position="66"/>
    </location>
</feature>
<dbReference type="Pfam" id="PF09722">
    <property type="entry name" value="Xre_MbcA_ParS_C"/>
    <property type="match status" value="1"/>
</dbReference>
<feature type="domain" description="Antitoxin Xre/MbcA/ParS-like toxin-binding" evidence="1">
    <location>
        <begin position="73"/>
        <end position="122"/>
    </location>
</feature>
<dbReference type="Proteomes" id="UP000632273">
    <property type="component" value="Unassembled WGS sequence"/>
</dbReference>
<dbReference type="InterPro" id="IPR011979">
    <property type="entry name" value="Antitox_Xre"/>
</dbReference>
<evidence type="ECO:0000259" key="1">
    <source>
        <dbReference type="Pfam" id="PF09722"/>
    </source>
</evidence>
<evidence type="ECO:0000259" key="2">
    <source>
        <dbReference type="Pfam" id="PF20432"/>
    </source>
</evidence>
<organism evidence="3 4">
    <name type="scientific">Hymenobacter cavernae</name>
    <dbReference type="NCBI Taxonomy" id="2044852"/>
    <lineage>
        <taxon>Bacteria</taxon>
        <taxon>Pseudomonadati</taxon>
        <taxon>Bacteroidota</taxon>
        <taxon>Cytophagia</taxon>
        <taxon>Cytophagales</taxon>
        <taxon>Hymenobacteraceae</taxon>
        <taxon>Hymenobacter</taxon>
    </lineage>
</organism>
<protein>
    <recommendedName>
        <fullName evidence="5">DUF2384 domain-containing protein</fullName>
    </recommendedName>
</protein>
<dbReference type="InterPro" id="IPR024467">
    <property type="entry name" value="Xre/MbcA/ParS-like_toxin-bd"/>
</dbReference>
<comment type="caution">
    <text evidence="3">The sequence shown here is derived from an EMBL/GenBank/DDBJ whole genome shotgun (WGS) entry which is preliminary data.</text>
</comment>
<dbReference type="Pfam" id="PF20432">
    <property type="entry name" value="Xre-like-HTH"/>
    <property type="match status" value="1"/>
</dbReference>
<dbReference type="EMBL" id="BMHT01000011">
    <property type="protein sequence ID" value="GGF27407.1"/>
    <property type="molecule type" value="Genomic_DNA"/>
</dbReference>
<gene>
    <name evidence="3" type="ORF">GCM10011383_43850</name>
</gene>
<dbReference type="NCBIfam" id="TIGR02293">
    <property type="entry name" value="TAS_TIGR02293"/>
    <property type="match status" value="1"/>
</dbReference>
<name>A0ABQ1UUV4_9BACT</name>
<dbReference type="InterPro" id="IPR046847">
    <property type="entry name" value="Xre-like_HTH"/>
</dbReference>
<accession>A0ABQ1UUV4</accession>
<keyword evidence="4" id="KW-1185">Reference proteome</keyword>